<evidence type="ECO:0000313" key="3">
    <source>
        <dbReference type="Proteomes" id="UP000075025"/>
    </source>
</evidence>
<feature type="transmembrane region" description="Helical" evidence="1">
    <location>
        <begin position="201"/>
        <end position="220"/>
    </location>
</feature>
<keyword evidence="1" id="KW-0812">Transmembrane</keyword>
<dbReference type="RefSeq" id="WP_058625178.1">
    <property type="nucleotide sequence ID" value="NZ_LDRT01000157.1"/>
</dbReference>
<dbReference type="EMBL" id="LDRT01000157">
    <property type="protein sequence ID" value="KTR87831.1"/>
    <property type="molecule type" value="Genomic_DNA"/>
</dbReference>
<protein>
    <submittedName>
        <fullName evidence="2">Integral membrane protein</fullName>
    </submittedName>
</protein>
<proteinExistence type="predicted"/>
<dbReference type="PATRIC" id="fig|2033.6.peg.1028"/>
<dbReference type="InterPro" id="IPR021315">
    <property type="entry name" value="Gap/Sap"/>
</dbReference>
<sequence>MSELPSLLPLAVGMAISPLPIVAVVAILLSARGRTAAPAYTGAFLLVALAVIGVGAATSAGASAASHGAGGKIVVLVLTALLTVGFTAFAVVSWRGRPKPGTAPVAPGWLAAVDAITPARAAGLGVLMAATNSKNLPLELKGGALLGAAHLPVAVTVLLCVALAVAGSLALVLPTLLGATGLPAVVSALRRLKDEMIAHNAVIMTVLFAVLAATEAAHLIHQLTS</sequence>
<evidence type="ECO:0000313" key="2">
    <source>
        <dbReference type="EMBL" id="KTR87831.1"/>
    </source>
</evidence>
<dbReference type="Proteomes" id="UP000075025">
    <property type="component" value="Unassembled WGS sequence"/>
</dbReference>
<feature type="transmembrane region" description="Helical" evidence="1">
    <location>
        <begin position="7"/>
        <end position="31"/>
    </location>
</feature>
<feature type="transmembrane region" description="Helical" evidence="1">
    <location>
        <begin position="142"/>
        <end position="165"/>
    </location>
</feature>
<feature type="transmembrane region" description="Helical" evidence="1">
    <location>
        <begin position="37"/>
        <end position="61"/>
    </location>
</feature>
<organism evidence="2 3">
    <name type="scientific">Microbacterium testaceum</name>
    <name type="common">Aureobacterium testaceum</name>
    <name type="synonym">Brevibacterium testaceum</name>
    <dbReference type="NCBI Taxonomy" id="2033"/>
    <lineage>
        <taxon>Bacteria</taxon>
        <taxon>Bacillati</taxon>
        <taxon>Actinomycetota</taxon>
        <taxon>Actinomycetes</taxon>
        <taxon>Micrococcales</taxon>
        <taxon>Microbacteriaceae</taxon>
        <taxon>Microbacterium</taxon>
    </lineage>
</organism>
<keyword evidence="1" id="KW-0472">Membrane</keyword>
<dbReference type="AlphaFoldDB" id="A0A147ET89"/>
<gene>
    <name evidence="2" type="ORF">NS220_17000</name>
</gene>
<reference evidence="2 3" key="1">
    <citation type="journal article" date="2016" name="Front. Microbiol.">
        <title>Genomic Resource of Rice Seed Associated Bacteria.</title>
        <authorList>
            <person name="Midha S."/>
            <person name="Bansal K."/>
            <person name="Sharma S."/>
            <person name="Kumar N."/>
            <person name="Patil P.P."/>
            <person name="Chaudhry V."/>
            <person name="Patil P.B."/>
        </authorList>
    </citation>
    <scope>NUCLEOTIDE SEQUENCE [LARGE SCALE GENOMIC DNA]</scope>
    <source>
        <strain evidence="2 3">NS220</strain>
    </source>
</reference>
<evidence type="ECO:0000256" key="1">
    <source>
        <dbReference type="SAM" id="Phobius"/>
    </source>
</evidence>
<dbReference type="Pfam" id="PF11139">
    <property type="entry name" value="SfLAP"/>
    <property type="match status" value="1"/>
</dbReference>
<feature type="transmembrane region" description="Helical" evidence="1">
    <location>
        <begin position="73"/>
        <end position="94"/>
    </location>
</feature>
<keyword evidence="1" id="KW-1133">Transmembrane helix</keyword>
<feature type="transmembrane region" description="Helical" evidence="1">
    <location>
        <begin position="171"/>
        <end position="189"/>
    </location>
</feature>
<dbReference type="OrthoDB" id="4462109at2"/>
<accession>A0A147ET89</accession>
<comment type="caution">
    <text evidence="2">The sequence shown here is derived from an EMBL/GenBank/DDBJ whole genome shotgun (WGS) entry which is preliminary data.</text>
</comment>
<name>A0A147ET89_MICTE</name>